<dbReference type="GO" id="GO:0016887">
    <property type="term" value="F:ATP hydrolysis activity"/>
    <property type="evidence" value="ECO:0007669"/>
    <property type="project" value="InterPro"/>
</dbReference>
<sequence>MSIQPLPGDVVAQIKSSAVITSLNGVVDGLLRNSLDAGATKINISIDYSRGNCSVEDNGLGIPPACFREDGGLGKLYYTSRYPPDPDFHGRHGQFLASLAALSLLSISSHHHEHRSHNALTIHNSRVVARNTPALPEERFLVFPSGTRVIVRNLFGSMPVRVKQRATEVERLGTAKTLDQLIHVITSLLLAWPNQVNLSVRDAVSRRTVTLRTSGMTSQVQDRRNSANVLVLRASSLFAQASLTDEQDSKSWVPVGASVPGVSVSGCFCLVPVATRRVQFMSLGIQPLSNENDSNILYEEVNRVFANSGFGVIEEATLNEKQPRRKEGFTLKELKPRKGIDRWPMFFLRITMAGQEGSLNADDFLDERQQDLSIITDLLQVIAYEFLKKHHFRPKSINAFGRLKSPRGSSDEASGLKRSVSSSSSQTASSCNKKHTPSGLARSTVSSSRGSSSSCQIEEGSASPFTSWSRVNSGSTPELLPSKSSSSSILSAGKTVKSASISTQDGEIVPWAQNPLFDRAGKLIRKPFEDVEPPPSSNNHLASRGPSRQSSLPSIPGSSNTDNYMEWVNPITNIRTLINPRTGFMIRSHSVPGTKPRDTPKPRPKGSPSRTSAAAPKITAFKPVEAPIPRVPELYESMEHGAHHSCNHHSTGGVNVETGNGGALMTLQGRISRDALRTATVIAQVDKKFIFVKLAPTEAEKFSPRPDVDRSVLVLVDQHAADERVRVEDLMKSYFTIAPSSGGTKSNEIIAQTQSLQRPLRFDLSKQDGTLLLRYKLHFEYWGIFYEVFAGEDHSTRFTVEVQSLPPSILERCRLEPRVLIELLRKEVWRLNDNLGLGLSTSHGIRGAQEEGERDWVARFHDCPEGILELLNSRSCRSAIMFNDELSLEECKSLVLQLAECAFPFQCAHGRPSMVPLVDLGAGLVPRSDLTIPDDFGRSRGEGNQGKNNLWSELKGWRRDKIREGR</sequence>
<dbReference type="GO" id="GO:0140664">
    <property type="term" value="F:ATP-dependent DNA damage sensor activity"/>
    <property type="evidence" value="ECO:0007669"/>
    <property type="project" value="InterPro"/>
</dbReference>
<dbReference type="InterPro" id="IPR042120">
    <property type="entry name" value="MutL_C_dimsub"/>
</dbReference>
<dbReference type="AlphaFoldDB" id="A0A8S8ZRA1"/>
<dbReference type="Gene3D" id="3.30.1540.20">
    <property type="entry name" value="MutL, C-terminal domain, dimerisation subdomain"/>
    <property type="match status" value="1"/>
</dbReference>
<proteinExistence type="inferred from homology"/>
<comment type="caution">
    <text evidence="4">The sequence shown here is derived from an EMBL/GenBank/DDBJ whole genome shotgun (WGS) entry which is preliminary data.</text>
</comment>
<dbReference type="InterPro" id="IPR042121">
    <property type="entry name" value="MutL_C_regsub"/>
</dbReference>
<dbReference type="Pfam" id="PF13589">
    <property type="entry name" value="HATPase_c_3"/>
    <property type="match status" value="1"/>
</dbReference>
<protein>
    <recommendedName>
        <fullName evidence="3">MutL C-terminal dimerisation domain-containing protein</fullName>
    </recommendedName>
</protein>
<dbReference type="GO" id="GO:0032300">
    <property type="term" value="C:mismatch repair complex"/>
    <property type="evidence" value="ECO:0007669"/>
    <property type="project" value="InterPro"/>
</dbReference>
<dbReference type="PANTHER" id="PTHR10073:SF47">
    <property type="entry name" value="DNA MISMATCH REPAIR PROTEIN MLH3"/>
    <property type="match status" value="1"/>
</dbReference>
<dbReference type="GO" id="GO:0005524">
    <property type="term" value="F:ATP binding"/>
    <property type="evidence" value="ECO:0007669"/>
    <property type="project" value="InterPro"/>
</dbReference>
<reference evidence="4 5" key="1">
    <citation type="submission" date="2017-07" db="EMBL/GenBank/DDBJ databases">
        <title>Genome sequence of the Sordaria macrospora wild type strain R19027.</title>
        <authorList>
            <person name="Nowrousian M."/>
            <person name="Teichert I."/>
            <person name="Kueck U."/>
        </authorList>
    </citation>
    <scope>NUCLEOTIDE SEQUENCE [LARGE SCALE GENOMIC DNA]</scope>
    <source>
        <strain evidence="4 5">R19027</strain>
        <tissue evidence="4">Mycelium</tissue>
    </source>
</reference>
<dbReference type="OMA" id="NKWPMFY"/>
<feature type="region of interest" description="Disordered" evidence="2">
    <location>
        <begin position="586"/>
        <end position="615"/>
    </location>
</feature>
<gene>
    <name evidence="4" type="ORF">SMACR_04137</name>
</gene>
<feature type="region of interest" description="Disordered" evidence="2">
    <location>
        <begin position="400"/>
        <end position="488"/>
    </location>
</feature>
<dbReference type="PANTHER" id="PTHR10073">
    <property type="entry name" value="DNA MISMATCH REPAIR PROTEIN MLH, PMS, MUTL"/>
    <property type="match status" value="1"/>
</dbReference>
<dbReference type="InterPro" id="IPR038973">
    <property type="entry name" value="MutL/Mlh/Pms-like"/>
</dbReference>
<dbReference type="GO" id="GO:0006298">
    <property type="term" value="P:mismatch repair"/>
    <property type="evidence" value="ECO:0007669"/>
    <property type="project" value="InterPro"/>
</dbReference>
<dbReference type="Gene3D" id="3.30.565.10">
    <property type="entry name" value="Histidine kinase-like ATPase, C-terminal domain"/>
    <property type="match status" value="1"/>
</dbReference>
<dbReference type="InterPro" id="IPR036890">
    <property type="entry name" value="HATPase_C_sf"/>
</dbReference>
<dbReference type="Gene3D" id="3.30.1370.100">
    <property type="entry name" value="MutL, C-terminal domain, regulatory subdomain"/>
    <property type="match status" value="1"/>
</dbReference>
<feature type="compositionally biased region" description="Polar residues" evidence="2">
    <location>
        <begin position="463"/>
        <end position="476"/>
    </location>
</feature>
<dbReference type="Proteomes" id="UP000433876">
    <property type="component" value="Unassembled WGS sequence"/>
</dbReference>
<feature type="compositionally biased region" description="Low complexity" evidence="2">
    <location>
        <begin position="443"/>
        <end position="454"/>
    </location>
</feature>
<evidence type="ECO:0000313" key="4">
    <source>
        <dbReference type="EMBL" id="KAA8631221.1"/>
    </source>
</evidence>
<organism evidence="4 5">
    <name type="scientific">Sordaria macrospora</name>
    <dbReference type="NCBI Taxonomy" id="5147"/>
    <lineage>
        <taxon>Eukaryota</taxon>
        <taxon>Fungi</taxon>
        <taxon>Dikarya</taxon>
        <taxon>Ascomycota</taxon>
        <taxon>Pezizomycotina</taxon>
        <taxon>Sordariomycetes</taxon>
        <taxon>Sordariomycetidae</taxon>
        <taxon>Sordariales</taxon>
        <taxon>Sordariaceae</taxon>
        <taxon>Sordaria</taxon>
    </lineage>
</organism>
<dbReference type="VEuPathDB" id="FungiDB:SMAC_04137"/>
<feature type="compositionally biased region" description="Low complexity" evidence="2">
    <location>
        <begin position="416"/>
        <end position="430"/>
    </location>
</feature>
<feature type="compositionally biased region" description="Polar residues" evidence="2">
    <location>
        <begin position="537"/>
        <end position="561"/>
    </location>
</feature>
<dbReference type="SMART" id="SM00853">
    <property type="entry name" value="MutL_C"/>
    <property type="match status" value="1"/>
</dbReference>
<name>A0A8S8ZRA1_SORMA</name>
<comment type="similarity">
    <text evidence="1">Belongs to the DNA mismatch repair MutL/HexB family.</text>
</comment>
<feature type="region of interest" description="Disordered" evidence="2">
    <location>
        <begin position="527"/>
        <end position="561"/>
    </location>
</feature>
<evidence type="ECO:0000259" key="3">
    <source>
        <dbReference type="SMART" id="SM00853"/>
    </source>
</evidence>
<feature type="domain" description="MutL C-terminal dimerisation" evidence="3">
    <location>
        <begin position="681"/>
        <end position="886"/>
    </location>
</feature>
<evidence type="ECO:0000313" key="5">
    <source>
        <dbReference type="Proteomes" id="UP000433876"/>
    </source>
</evidence>
<dbReference type="InterPro" id="IPR037198">
    <property type="entry name" value="MutL_C_sf"/>
</dbReference>
<accession>A0A8S8ZRA1</accession>
<dbReference type="SUPFAM" id="SSF55874">
    <property type="entry name" value="ATPase domain of HSP90 chaperone/DNA topoisomerase II/histidine kinase"/>
    <property type="match status" value="1"/>
</dbReference>
<feature type="compositionally biased region" description="Low complexity" evidence="2">
    <location>
        <begin position="479"/>
        <end position="488"/>
    </location>
</feature>
<evidence type="ECO:0000256" key="2">
    <source>
        <dbReference type="SAM" id="MobiDB-lite"/>
    </source>
</evidence>
<evidence type="ECO:0000256" key="1">
    <source>
        <dbReference type="ARBA" id="ARBA00006082"/>
    </source>
</evidence>
<dbReference type="InterPro" id="IPR014790">
    <property type="entry name" value="MutL_C"/>
</dbReference>
<dbReference type="SUPFAM" id="SSF118116">
    <property type="entry name" value="DNA mismatch repair protein MutL"/>
    <property type="match status" value="2"/>
</dbReference>
<dbReference type="Pfam" id="PF08676">
    <property type="entry name" value="MutL_C"/>
    <property type="match status" value="1"/>
</dbReference>
<dbReference type="EMBL" id="NMPR01000083">
    <property type="protein sequence ID" value="KAA8631221.1"/>
    <property type="molecule type" value="Genomic_DNA"/>
</dbReference>